<evidence type="ECO:0000256" key="5">
    <source>
        <dbReference type="ARBA" id="ARBA00022723"/>
    </source>
</evidence>
<dbReference type="GO" id="GO:0006508">
    <property type="term" value="P:proteolysis"/>
    <property type="evidence" value="ECO:0007669"/>
    <property type="project" value="UniProtKB-KW"/>
</dbReference>
<dbReference type="GO" id="GO:0003964">
    <property type="term" value="F:RNA-directed DNA polymerase activity"/>
    <property type="evidence" value="ECO:0007669"/>
    <property type="project" value="UniProtKB-KW"/>
</dbReference>
<dbReference type="InterPro" id="IPR041577">
    <property type="entry name" value="RT_RNaseH_2"/>
</dbReference>
<evidence type="ECO:0000256" key="1">
    <source>
        <dbReference type="ARBA" id="ARBA00022670"/>
    </source>
</evidence>
<keyword evidence="4" id="KW-0540">Nuclease</keyword>
<reference evidence="19" key="1">
    <citation type="journal article" date="2019" name="Sci. Rep.">
        <title>Draft genome of Tanacetum cinerariifolium, the natural source of mosquito coil.</title>
        <authorList>
            <person name="Yamashiro T."/>
            <person name="Shiraishi A."/>
            <person name="Satake H."/>
            <person name="Nakayama K."/>
        </authorList>
    </citation>
    <scope>NUCLEOTIDE SEQUENCE</scope>
</reference>
<dbReference type="Pfam" id="PF17921">
    <property type="entry name" value="Integrase_H2C2"/>
    <property type="match status" value="1"/>
</dbReference>
<keyword evidence="9" id="KW-0460">Magnesium</keyword>
<feature type="region of interest" description="Disordered" evidence="17">
    <location>
        <begin position="340"/>
        <end position="362"/>
    </location>
</feature>
<dbReference type="GO" id="GO:0006310">
    <property type="term" value="P:DNA recombination"/>
    <property type="evidence" value="ECO:0007669"/>
    <property type="project" value="UniProtKB-KW"/>
</dbReference>
<evidence type="ECO:0000256" key="10">
    <source>
        <dbReference type="ARBA" id="ARBA00022908"/>
    </source>
</evidence>
<evidence type="ECO:0000256" key="17">
    <source>
        <dbReference type="SAM" id="MobiDB-lite"/>
    </source>
</evidence>
<dbReference type="CDD" id="cd09274">
    <property type="entry name" value="RNase_HI_RT_Ty3"/>
    <property type="match status" value="1"/>
</dbReference>
<dbReference type="EMBL" id="BKCJ010045414">
    <property type="protein sequence ID" value="GEW10780.1"/>
    <property type="molecule type" value="Genomic_DNA"/>
</dbReference>
<name>A0A699GZH4_TANCI</name>
<dbReference type="Pfam" id="PF17919">
    <property type="entry name" value="RT_RNaseH_2"/>
    <property type="match status" value="1"/>
</dbReference>
<dbReference type="InterPro" id="IPR036397">
    <property type="entry name" value="RNaseH_sf"/>
</dbReference>
<dbReference type="InterPro" id="IPR043128">
    <property type="entry name" value="Rev_trsase/Diguanyl_cyclase"/>
</dbReference>
<keyword evidence="16" id="KW-0175">Coiled coil</keyword>
<evidence type="ECO:0000256" key="13">
    <source>
        <dbReference type="ARBA" id="ARBA00023125"/>
    </source>
</evidence>
<dbReference type="InterPro" id="IPR050951">
    <property type="entry name" value="Retrovirus_Pol_polyprotein"/>
</dbReference>
<dbReference type="Gene3D" id="3.10.10.10">
    <property type="entry name" value="HIV Type 1 Reverse Transcriptase, subunit A, domain 1"/>
    <property type="match status" value="1"/>
</dbReference>
<sequence>MEEEEEEEMEIEDEMNDPEIFNPYEIEEGELPPPPVASDTSSDSEPEVKAEDEDENKAATVGSISHAPYHSVSTLEDQMQGLMHEDKEEKERLKKKLKVSQKEKEQMEQAFRHVVDWIRKHFGVEITTLSRIDAIGCDDLYHFVKQCKIMAPTRISQAAIEKLVADKVAEVIATDRAQRNAMGRQGNNANGAGGQDRAPPVRECTFSSFMKCNPTPFHGKERAIELCRWFEKSDIVFSTSECTERNKVKFDAATLQGRALTWWNSQVATLGLERFNELVLLCSEVVPNEKKKIETYIRGLPENIKGEVTSSRPANLNETVCMAHTLMEQKIQAKAERIARGNKRKWENSQSGNRNTNNNRGHYARDCKKKAVAIGANTQSTLVCYGCGEKGRTRNYCPNKNNPQGEEARGRAYVIKEADKNQGPNFVMDTFLLNNRYATVLFDSGSDKSFVNTIFSHLIDIDPVRLDTSYEVELADGRVASTNIVLKGCTINLVNHLFKIDLMLIELGAFDVIIVKGNRGASRLKVISCIKARKYIEKGSQLFVAHVTERGPQEKWLEDVPVIRDFLEVFPNDLPGLPPPRQVEFRIDLVPGAAPVARAPYRLAPSEMKELAEKLQDLSEKGFIRPSSSPWGAPMQFVKKKDGSFRMCIDYRELNKLTVKNRYPLLRIDDLFNQLQGSSVYLKNGLRTGYHQLRIREEDIPITAFRTRYGHYEFQVMPFGLTNAPAVFMDLMNRVCKPYLDKFVIVFIDDILFYSKNKEEHGEHLKTILELLKKEQMYSKFSKCDFWPESVQFLGHVIDSEGVHVDPAKIKAIKNWATPTTPTEVRQFLGLAGYYRRFIEGFYLISKPLTKLTQKNKKYEWETKAEEAFQMLKQKLCCAPILALPEGSKDFIVYYDASIRGFGAVLMQREKVIAYASRQLRTHEENYTTHDLELGAVVFALRLWRHYFYGTKCVVYTDHKRKANVVAYALSRKEREPIRIRALIFEIHPDGTRYHDKRIWLPRFGGLRDLIMHESHKSKYSIHLGSDKMYQDLKQLYWWPNMKADLATYVIKCLTCAKIKVEHQKPSGFTSTTKNSCLEIGKNNYGFHCWAPENSEWTLEDMLRACVIDFEGRRDRHLPLVEFSYNNSYHASIKAAPFEALYGRKCRSPVCWSEVGDSQLTGPKLIRETTEKIVQIKNRLLTARSCQKSYADVRRIPLEFNVGDKVMLKVLPWKGTIRFGKRGKLSPRYIGPFKYFKRVGPVAYKLELPRELQGIHNTFHVSNLKKCLSDESLIISLDEVQLDDKLHFIEEPVEIMDRKVKKLKQSRIPIVRVRWKSCRGPKYTWEHEDQMKSKYPHLFTTDLRTNQSNRAPRQRSPKVGRMCNPVIKITIYPELYFKFHFRIPTIWPIIDENDVTRPRKYSKLTPAEAIQADCDVKGTNMILQGLPPEVYALQGDDPIDAINHMMSFLLAVVTSCYPTTNNQLRNSSNPRQQATINDGRVTLQPIQGRQVSFATDPGITEGQATQTVITYNAAYQADDLDAYESNCNELNTAKVALWLVCLIMVQMLSRRQKNTVVEYMILSGADNLEHGPLISPTVDENGMIRTKKYVEISAAEKIQADCDMKATNIILQGLPDDIYSLVNHHRVAKDLWERVQLLMQGDDLIACLNKAMAFLTAVASSRGDKGKIILVLLIRVMQRAQGEILQVDKQGLLNAATVKTEDLDTYDSDCDDLSNVQMVLMANISNYGFGVISEVPNSGNYLNDMDNQKTQLAIVQDTNLPTQQDLMILSVIEQMSKQMINHVNNWEKANKEQNKESINAELERYKERVKTFEQRLNIDLSSREKIINSQMDDMIKEKLALKEKVDSLEQNLSKQITKKECLLETFNFFNNKSKSKENKYIETEIDLEQKIKELNNIVFKVEESRSKMSEKVKDAEVIAKKISHKPIDYEKLNRLTDDFGKCFTPQQELLVEQAFWLRISNLTIESSLPSVRVEVPIKKRTTPNALTEGE</sequence>
<evidence type="ECO:0000256" key="4">
    <source>
        <dbReference type="ARBA" id="ARBA00022722"/>
    </source>
</evidence>
<gene>
    <name evidence="19" type="ORF">Tci_182756</name>
</gene>
<dbReference type="InterPro" id="IPR041588">
    <property type="entry name" value="Integrase_H2C2"/>
</dbReference>
<feature type="compositionally biased region" description="Acidic residues" evidence="17">
    <location>
        <begin position="42"/>
        <end position="55"/>
    </location>
</feature>
<keyword evidence="11" id="KW-0695">RNA-directed DNA polymerase</keyword>
<evidence type="ECO:0000256" key="6">
    <source>
        <dbReference type="ARBA" id="ARBA00022750"/>
    </source>
</evidence>
<dbReference type="Gene3D" id="1.10.340.70">
    <property type="match status" value="1"/>
</dbReference>
<evidence type="ECO:0000259" key="18">
    <source>
        <dbReference type="PROSITE" id="PS50878"/>
    </source>
</evidence>
<dbReference type="FunFam" id="3.10.10.10:FF:000007">
    <property type="entry name" value="Retrovirus-related Pol polyprotein from transposon 17.6-like Protein"/>
    <property type="match status" value="1"/>
</dbReference>
<evidence type="ECO:0000256" key="9">
    <source>
        <dbReference type="ARBA" id="ARBA00022842"/>
    </source>
</evidence>
<keyword evidence="3" id="KW-0548">Nucleotidyltransferase</keyword>
<dbReference type="CDD" id="cd00303">
    <property type="entry name" value="retropepsin_like"/>
    <property type="match status" value="1"/>
</dbReference>
<feature type="region of interest" description="Disordered" evidence="17">
    <location>
        <begin position="179"/>
        <end position="199"/>
    </location>
</feature>
<keyword evidence="8" id="KW-0378">Hydrolase</keyword>
<evidence type="ECO:0000256" key="11">
    <source>
        <dbReference type="ARBA" id="ARBA00022918"/>
    </source>
</evidence>
<evidence type="ECO:0000256" key="14">
    <source>
        <dbReference type="ARBA" id="ARBA00023172"/>
    </source>
</evidence>
<evidence type="ECO:0000256" key="12">
    <source>
        <dbReference type="ARBA" id="ARBA00022932"/>
    </source>
</evidence>
<feature type="compositionally biased region" description="Low complexity" evidence="17">
    <location>
        <begin position="179"/>
        <end position="198"/>
    </location>
</feature>
<dbReference type="FunFam" id="3.10.20.370:FF:000001">
    <property type="entry name" value="Retrovirus-related Pol polyprotein from transposon 17.6-like protein"/>
    <property type="match status" value="1"/>
</dbReference>
<dbReference type="InterPro" id="IPR043502">
    <property type="entry name" value="DNA/RNA_pol_sf"/>
</dbReference>
<dbReference type="Gene3D" id="3.30.420.10">
    <property type="entry name" value="Ribonuclease H-like superfamily/Ribonuclease H"/>
    <property type="match status" value="1"/>
</dbReference>
<dbReference type="GO" id="GO:0046872">
    <property type="term" value="F:metal ion binding"/>
    <property type="evidence" value="ECO:0007669"/>
    <property type="project" value="UniProtKB-KW"/>
</dbReference>
<dbReference type="GO" id="GO:0004519">
    <property type="term" value="F:endonuclease activity"/>
    <property type="evidence" value="ECO:0007669"/>
    <property type="project" value="UniProtKB-KW"/>
</dbReference>
<dbReference type="GO" id="GO:0015074">
    <property type="term" value="P:DNA integration"/>
    <property type="evidence" value="ECO:0007669"/>
    <property type="project" value="UniProtKB-KW"/>
</dbReference>
<keyword evidence="5" id="KW-0479">Metal-binding</keyword>
<dbReference type="GO" id="GO:0004190">
    <property type="term" value="F:aspartic-type endopeptidase activity"/>
    <property type="evidence" value="ECO:0007669"/>
    <property type="project" value="UniProtKB-KW"/>
</dbReference>
<dbReference type="GO" id="GO:0003677">
    <property type="term" value="F:DNA binding"/>
    <property type="evidence" value="ECO:0007669"/>
    <property type="project" value="UniProtKB-KW"/>
</dbReference>
<evidence type="ECO:0000256" key="7">
    <source>
        <dbReference type="ARBA" id="ARBA00022759"/>
    </source>
</evidence>
<evidence type="ECO:0000256" key="16">
    <source>
        <dbReference type="SAM" id="Coils"/>
    </source>
</evidence>
<evidence type="ECO:0000256" key="2">
    <source>
        <dbReference type="ARBA" id="ARBA00022679"/>
    </source>
</evidence>
<dbReference type="Gene3D" id="3.10.20.370">
    <property type="match status" value="1"/>
</dbReference>
<dbReference type="FunFam" id="3.30.70.270:FF:000020">
    <property type="entry name" value="Transposon Tf2-6 polyprotein-like Protein"/>
    <property type="match status" value="1"/>
</dbReference>
<dbReference type="Pfam" id="PF24626">
    <property type="entry name" value="SH3_Tf2-1"/>
    <property type="match status" value="1"/>
</dbReference>
<dbReference type="Gene3D" id="4.10.60.10">
    <property type="entry name" value="Zinc finger, CCHC-type"/>
    <property type="match status" value="1"/>
</dbReference>
<dbReference type="PANTHER" id="PTHR37984:SF5">
    <property type="entry name" value="PROTEIN NYNRIN-LIKE"/>
    <property type="match status" value="1"/>
</dbReference>
<accession>A0A699GZH4</accession>
<keyword evidence="2" id="KW-0808">Transferase</keyword>
<dbReference type="PROSITE" id="PS50878">
    <property type="entry name" value="RT_POL"/>
    <property type="match status" value="1"/>
</dbReference>
<dbReference type="InterPro" id="IPR056924">
    <property type="entry name" value="SH3_Tf2-1"/>
</dbReference>
<keyword evidence="10" id="KW-0229">DNA integration</keyword>
<dbReference type="SUPFAM" id="SSF56672">
    <property type="entry name" value="DNA/RNA polymerases"/>
    <property type="match status" value="1"/>
</dbReference>
<keyword evidence="1" id="KW-0645">Protease</keyword>
<keyword evidence="13" id="KW-0238">DNA-binding</keyword>
<keyword evidence="14" id="KW-0233">DNA recombination</keyword>
<evidence type="ECO:0000256" key="3">
    <source>
        <dbReference type="ARBA" id="ARBA00022695"/>
    </source>
</evidence>
<dbReference type="Gene3D" id="3.30.70.270">
    <property type="match status" value="2"/>
</dbReference>
<feature type="coiled-coil region" evidence="16">
    <location>
        <begin position="76"/>
        <end position="110"/>
    </location>
</feature>
<dbReference type="PANTHER" id="PTHR37984">
    <property type="entry name" value="PROTEIN CBG26694"/>
    <property type="match status" value="1"/>
</dbReference>
<dbReference type="Pfam" id="PF08284">
    <property type="entry name" value="RVP_2"/>
    <property type="match status" value="1"/>
</dbReference>
<dbReference type="InterPro" id="IPR000477">
    <property type="entry name" value="RT_dom"/>
</dbReference>
<keyword evidence="12" id="KW-0239">DNA-directed DNA polymerase</keyword>
<dbReference type="Pfam" id="PF00078">
    <property type="entry name" value="RVT_1"/>
    <property type="match status" value="1"/>
</dbReference>
<comment type="caution">
    <text evidence="19">The sequence shown here is derived from an EMBL/GenBank/DDBJ whole genome shotgun (WGS) entry which is preliminary data.</text>
</comment>
<dbReference type="CDD" id="cd01647">
    <property type="entry name" value="RT_LTR"/>
    <property type="match status" value="1"/>
</dbReference>
<dbReference type="GO" id="GO:0003887">
    <property type="term" value="F:DNA-directed DNA polymerase activity"/>
    <property type="evidence" value="ECO:0007669"/>
    <property type="project" value="UniProtKB-KW"/>
</dbReference>
<organism evidence="19">
    <name type="scientific">Tanacetum cinerariifolium</name>
    <name type="common">Dalmatian daisy</name>
    <name type="synonym">Chrysanthemum cinerariifolium</name>
    <dbReference type="NCBI Taxonomy" id="118510"/>
    <lineage>
        <taxon>Eukaryota</taxon>
        <taxon>Viridiplantae</taxon>
        <taxon>Streptophyta</taxon>
        <taxon>Embryophyta</taxon>
        <taxon>Tracheophyta</taxon>
        <taxon>Spermatophyta</taxon>
        <taxon>Magnoliopsida</taxon>
        <taxon>eudicotyledons</taxon>
        <taxon>Gunneridae</taxon>
        <taxon>Pentapetalae</taxon>
        <taxon>asterids</taxon>
        <taxon>campanulids</taxon>
        <taxon>Asterales</taxon>
        <taxon>Asteraceae</taxon>
        <taxon>Asteroideae</taxon>
        <taxon>Anthemideae</taxon>
        <taxon>Anthemidinae</taxon>
        <taxon>Tanacetum</taxon>
    </lineage>
</organism>
<protein>
    <recommendedName>
        <fullName evidence="18">Reverse transcriptase domain-containing protein</fullName>
    </recommendedName>
</protein>
<feature type="domain" description="Reverse transcriptase" evidence="18">
    <location>
        <begin position="619"/>
        <end position="798"/>
    </location>
</feature>
<feature type="compositionally biased region" description="Acidic residues" evidence="17">
    <location>
        <begin position="1"/>
        <end position="17"/>
    </location>
</feature>
<proteinExistence type="predicted"/>
<keyword evidence="6" id="KW-0064">Aspartyl protease</keyword>
<keyword evidence="15" id="KW-0511">Multifunctional enzyme</keyword>
<keyword evidence="7" id="KW-0255">Endonuclease</keyword>
<feature type="region of interest" description="Disordered" evidence="17">
    <location>
        <begin position="1"/>
        <end position="71"/>
    </location>
</feature>
<feature type="coiled-coil region" evidence="16">
    <location>
        <begin position="1783"/>
        <end position="1865"/>
    </location>
</feature>
<evidence type="ECO:0000313" key="19">
    <source>
        <dbReference type="EMBL" id="GEW10780.1"/>
    </source>
</evidence>
<evidence type="ECO:0000256" key="8">
    <source>
        <dbReference type="ARBA" id="ARBA00022801"/>
    </source>
</evidence>
<feature type="compositionally biased region" description="Low complexity" evidence="17">
    <location>
        <begin position="348"/>
        <end position="361"/>
    </location>
</feature>
<evidence type="ECO:0000256" key="15">
    <source>
        <dbReference type="ARBA" id="ARBA00023268"/>
    </source>
</evidence>